<dbReference type="AlphaFoldDB" id="A0A1I4K3L4"/>
<gene>
    <name evidence="2" type="ORF">SAMN04490355_101595</name>
</gene>
<keyword evidence="1" id="KW-0812">Transmembrane</keyword>
<keyword evidence="1" id="KW-1133">Transmembrane helix</keyword>
<sequence length="202" mass="22748">MIVKYNKLWGRSLLIVLLVAVGWGFLLYYGQENLPVSLGKENLIRLHVLANSDSESDQQLKLKVRDAVIAYLAPYLETAIDKEMAKQVVLEHQNELTAVAEKVVAMNGSHESVEIELGMFDFPIKSYGNLVLPAGKYEAVRVLIGKAEGKNWWCVLFPPLCFIDITNATALTPKEVNSDAAQKDEKVEFRWKLAELWKDGLK</sequence>
<accession>A0A1I4K3L4</accession>
<evidence type="ECO:0000313" key="2">
    <source>
        <dbReference type="EMBL" id="SFL73325.1"/>
    </source>
</evidence>
<feature type="transmembrane region" description="Helical" evidence="1">
    <location>
        <begin position="12"/>
        <end position="30"/>
    </location>
</feature>
<dbReference type="Pfam" id="PF09551">
    <property type="entry name" value="Spore_II_R"/>
    <property type="match status" value="1"/>
</dbReference>
<dbReference type="Proteomes" id="UP000199520">
    <property type="component" value="Unassembled WGS sequence"/>
</dbReference>
<organism evidence="2 3">
    <name type="scientific">Pelosinus propionicus DSM 13327</name>
    <dbReference type="NCBI Taxonomy" id="1123291"/>
    <lineage>
        <taxon>Bacteria</taxon>
        <taxon>Bacillati</taxon>
        <taxon>Bacillota</taxon>
        <taxon>Negativicutes</taxon>
        <taxon>Selenomonadales</taxon>
        <taxon>Sporomusaceae</taxon>
        <taxon>Pelosinus</taxon>
    </lineage>
</organism>
<evidence type="ECO:0000313" key="3">
    <source>
        <dbReference type="Proteomes" id="UP000199520"/>
    </source>
</evidence>
<keyword evidence="1" id="KW-0472">Membrane</keyword>
<evidence type="ECO:0000256" key="1">
    <source>
        <dbReference type="SAM" id="Phobius"/>
    </source>
</evidence>
<protein>
    <submittedName>
        <fullName evidence="2">Stage II sporulation protein R</fullName>
    </submittedName>
</protein>
<dbReference type="InterPro" id="IPR014202">
    <property type="entry name" value="Spore_II_R"/>
</dbReference>
<keyword evidence="3" id="KW-1185">Reference proteome</keyword>
<proteinExistence type="predicted"/>
<dbReference type="NCBIfam" id="TIGR02837">
    <property type="entry name" value="spore_II_R"/>
    <property type="match status" value="1"/>
</dbReference>
<dbReference type="STRING" id="1123291.SAMN04490355_101595"/>
<dbReference type="EMBL" id="FOTS01000015">
    <property type="protein sequence ID" value="SFL73325.1"/>
    <property type="molecule type" value="Genomic_DNA"/>
</dbReference>
<reference evidence="3" key="1">
    <citation type="submission" date="2016-10" db="EMBL/GenBank/DDBJ databases">
        <authorList>
            <person name="Varghese N."/>
            <person name="Submissions S."/>
        </authorList>
    </citation>
    <scope>NUCLEOTIDE SEQUENCE [LARGE SCALE GENOMIC DNA]</scope>
    <source>
        <strain evidence="3">DSM 13327</strain>
    </source>
</reference>
<name>A0A1I4K3L4_9FIRM</name>